<dbReference type="EMBL" id="VVIM01000006">
    <property type="protein sequence ID" value="KAB0798626.1"/>
    <property type="molecule type" value="Genomic_DNA"/>
</dbReference>
<gene>
    <name evidence="1" type="ORF">PPYR_09619</name>
</gene>
<feature type="non-terminal residue" evidence="1">
    <location>
        <position position="161"/>
    </location>
</feature>
<evidence type="ECO:0000313" key="1">
    <source>
        <dbReference type="EMBL" id="KAB0798626.1"/>
    </source>
</evidence>
<keyword evidence="2" id="KW-1185">Reference proteome</keyword>
<name>A0A5N4AMU4_PHOPY</name>
<protein>
    <submittedName>
        <fullName evidence="1">Uncharacterized protein</fullName>
    </submittedName>
</protein>
<evidence type="ECO:0000313" key="2">
    <source>
        <dbReference type="Proteomes" id="UP000327044"/>
    </source>
</evidence>
<comment type="caution">
    <text evidence="1">The sequence shown here is derived from an EMBL/GenBank/DDBJ whole genome shotgun (WGS) entry which is preliminary data.</text>
</comment>
<dbReference type="AlphaFoldDB" id="A0A5N4AMU4"/>
<reference evidence="1 2" key="1">
    <citation type="journal article" date="2018" name="Elife">
        <title>Firefly genomes illuminate parallel origins of bioluminescence in beetles.</title>
        <authorList>
            <person name="Fallon T.R."/>
            <person name="Lower S.E."/>
            <person name="Chang C.H."/>
            <person name="Bessho-Uehara M."/>
            <person name="Martin G.J."/>
            <person name="Bewick A.J."/>
            <person name="Behringer M."/>
            <person name="Debat H.J."/>
            <person name="Wong I."/>
            <person name="Day J.C."/>
            <person name="Suvorov A."/>
            <person name="Silva C.J."/>
            <person name="Stanger-Hall K.F."/>
            <person name="Hall D.W."/>
            <person name="Schmitz R.J."/>
            <person name="Nelson D.R."/>
            <person name="Lewis S.M."/>
            <person name="Shigenobu S."/>
            <person name="Bybee S.M."/>
            <person name="Larracuente A.M."/>
            <person name="Oba Y."/>
            <person name="Weng J.K."/>
        </authorList>
    </citation>
    <scope>NUCLEOTIDE SEQUENCE [LARGE SCALE GENOMIC DNA]</scope>
    <source>
        <strain evidence="1">1611_PpyrPB1</strain>
        <tissue evidence="1">Whole body</tissue>
    </source>
</reference>
<feature type="non-terminal residue" evidence="1">
    <location>
        <position position="1"/>
    </location>
</feature>
<sequence>EILHYFDMVVSPLQVVNLFYSLNTNLTQLRDKRMNCTSETERRLKETKQLCTTFSSLVAVLKKYRYNFPDIVMPLLGSVAEFLYAATLKFDLGFALLTKYKNAWYGIDVGRDLVNIARFPTVMREQVDCIDAVKLYTRPQIREFVKNSLTDETLGKRENFR</sequence>
<organism evidence="1 2">
    <name type="scientific">Photinus pyralis</name>
    <name type="common">Common eastern firefly</name>
    <name type="synonym">Lampyris pyralis</name>
    <dbReference type="NCBI Taxonomy" id="7054"/>
    <lineage>
        <taxon>Eukaryota</taxon>
        <taxon>Metazoa</taxon>
        <taxon>Ecdysozoa</taxon>
        <taxon>Arthropoda</taxon>
        <taxon>Hexapoda</taxon>
        <taxon>Insecta</taxon>
        <taxon>Pterygota</taxon>
        <taxon>Neoptera</taxon>
        <taxon>Endopterygota</taxon>
        <taxon>Coleoptera</taxon>
        <taxon>Polyphaga</taxon>
        <taxon>Elateriformia</taxon>
        <taxon>Elateroidea</taxon>
        <taxon>Lampyridae</taxon>
        <taxon>Lampyrinae</taxon>
        <taxon>Photinus</taxon>
    </lineage>
</organism>
<proteinExistence type="predicted"/>
<accession>A0A5N4AMU4</accession>
<dbReference type="InParanoid" id="A0A5N4AMU4"/>
<dbReference type="Proteomes" id="UP000327044">
    <property type="component" value="Unassembled WGS sequence"/>
</dbReference>